<protein>
    <submittedName>
        <fullName evidence="2">Uncharacterized protein</fullName>
    </submittedName>
</protein>
<dbReference type="AlphaFoldDB" id="A0A1V2I410"/>
<feature type="region of interest" description="Disordered" evidence="1">
    <location>
        <begin position="41"/>
        <end position="61"/>
    </location>
</feature>
<name>A0A1V2I410_9ACTN</name>
<dbReference type="EMBL" id="MOMC01000068">
    <property type="protein sequence ID" value="ONH24745.1"/>
    <property type="molecule type" value="Genomic_DNA"/>
</dbReference>
<dbReference type="STRING" id="1834516.BL253_29410"/>
<evidence type="ECO:0000256" key="1">
    <source>
        <dbReference type="SAM" id="MobiDB-lite"/>
    </source>
</evidence>
<evidence type="ECO:0000313" key="3">
    <source>
        <dbReference type="Proteomes" id="UP000188929"/>
    </source>
</evidence>
<comment type="caution">
    <text evidence="2">The sequence shown here is derived from an EMBL/GenBank/DDBJ whole genome shotgun (WGS) entry which is preliminary data.</text>
</comment>
<reference evidence="3" key="1">
    <citation type="submission" date="2016-10" db="EMBL/GenBank/DDBJ databases">
        <title>Frankia sp. NRRL B-16386 Genome sequencing.</title>
        <authorList>
            <person name="Ghodhbane-Gtari F."/>
            <person name="Swanson E."/>
            <person name="Gueddou A."/>
            <person name="Hezbri K."/>
            <person name="Ktari K."/>
            <person name="Nouioui I."/>
            <person name="Morris K."/>
            <person name="Simpson S."/>
            <person name="Abebe-Akele F."/>
            <person name="Thomas K."/>
            <person name="Gtari M."/>
            <person name="Tisa L.S."/>
        </authorList>
    </citation>
    <scope>NUCLEOTIDE SEQUENCE [LARGE SCALE GENOMIC DNA]</scope>
    <source>
        <strain evidence="3">NRRL B-16386</strain>
    </source>
</reference>
<sequence length="61" mass="6711">MTHHYSAERQPPADAPHRAQRWALDPGGPLSVFIPDELMDARDGRSTDDSAGWTGRVRVGV</sequence>
<accession>A0A1V2I410</accession>
<keyword evidence="3" id="KW-1185">Reference proteome</keyword>
<evidence type="ECO:0000313" key="2">
    <source>
        <dbReference type="EMBL" id="ONH24745.1"/>
    </source>
</evidence>
<organism evidence="2 3">
    <name type="scientific">Pseudofrankia asymbiotica</name>
    <dbReference type="NCBI Taxonomy" id="1834516"/>
    <lineage>
        <taxon>Bacteria</taxon>
        <taxon>Bacillati</taxon>
        <taxon>Actinomycetota</taxon>
        <taxon>Actinomycetes</taxon>
        <taxon>Frankiales</taxon>
        <taxon>Frankiaceae</taxon>
        <taxon>Pseudofrankia</taxon>
    </lineage>
</organism>
<feature type="region of interest" description="Disordered" evidence="1">
    <location>
        <begin position="1"/>
        <end position="28"/>
    </location>
</feature>
<proteinExistence type="predicted"/>
<gene>
    <name evidence="2" type="ORF">BL253_29410</name>
</gene>
<dbReference type="Proteomes" id="UP000188929">
    <property type="component" value="Unassembled WGS sequence"/>
</dbReference>